<evidence type="ECO:0000256" key="1">
    <source>
        <dbReference type="SAM" id="SignalP"/>
    </source>
</evidence>
<dbReference type="InterPro" id="IPR050309">
    <property type="entry name" value="Type-B_Carboxylest/Lipase"/>
</dbReference>
<reference evidence="3" key="1">
    <citation type="submission" date="2022-08" db="EMBL/GenBank/DDBJ databases">
        <title>A Global Phylogenomic Analysis of the Shiitake Genus Lentinula.</title>
        <authorList>
            <consortium name="DOE Joint Genome Institute"/>
            <person name="Sierra-Patev S."/>
            <person name="Min B."/>
            <person name="Naranjo-Ortiz M."/>
            <person name="Looney B."/>
            <person name="Konkel Z."/>
            <person name="Slot J.C."/>
            <person name="Sakamoto Y."/>
            <person name="Steenwyk J.L."/>
            <person name="Rokas A."/>
            <person name="Carro J."/>
            <person name="Camarero S."/>
            <person name="Ferreira P."/>
            <person name="Molpeceres G."/>
            <person name="Ruiz-Duenas F.J."/>
            <person name="Serrano A."/>
            <person name="Henrissat B."/>
            <person name="Drula E."/>
            <person name="Hughes K.W."/>
            <person name="Mata J.L."/>
            <person name="Ishikawa N.K."/>
            <person name="Vargas-Isla R."/>
            <person name="Ushijima S."/>
            <person name="Smith C.A."/>
            <person name="Ahrendt S."/>
            <person name="Andreopoulos W."/>
            <person name="He G."/>
            <person name="Labutti K."/>
            <person name="Lipzen A."/>
            <person name="Ng V."/>
            <person name="Riley R."/>
            <person name="Sandor L."/>
            <person name="Barry K."/>
            <person name="Martinez A.T."/>
            <person name="Xiao Y."/>
            <person name="Gibbons J.G."/>
            <person name="Terashima K."/>
            <person name="Grigoriev I.V."/>
            <person name="Hibbett D.S."/>
        </authorList>
    </citation>
    <scope>NUCLEOTIDE SEQUENCE</scope>
    <source>
        <strain evidence="3">RHP3577 ss4</strain>
    </source>
</reference>
<dbReference type="Gene3D" id="3.40.50.1820">
    <property type="entry name" value="alpha/beta hydrolase"/>
    <property type="match status" value="1"/>
</dbReference>
<name>A0ABQ8VAY7_9AGAR</name>
<gene>
    <name evidence="3" type="ORF">C8R41DRAFT_923690</name>
</gene>
<dbReference type="Pfam" id="PF00135">
    <property type="entry name" value="COesterase"/>
    <property type="match status" value="1"/>
</dbReference>
<dbReference type="Proteomes" id="UP001150217">
    <property type="component" value="Unassembled WGS sequence"/>
</dbReference>
<dbReference type="InterPro" id="IPR019819">
    <property type="entry name" value="Carboxylesterase_B_CS"/>
</dbReference>
<evidence type="ECO:0000313" key="4">
    <source>
        <dbReference type="Proteomes" id="UP001150217"/>
    </source>
</evidence>
<dbReference type="InterPro" id="IPR002018">
    <property type="entry name" value="CarbesteraseB"/>
</dbReference>
<evidence type="ECO:0000313" key="3">
    <source>
        <dbReference type="EMBL" id="KAJ4475096.1"/>
    </source>
</evidence>
<organism evidence="3 4">
    <name type="scientific">Lentinula lateritia</name>
    <dbReference type="NCBI Taxonomy" id="40482"/>
    <lineage>
        <taxon>Eukaryota</taxon>
        <taxon>Fungi</taxon>
        <taxon>Dikarya</taxon>
        <taxon>Basidiomycota</taxon>
        <taxon>Agaricomycotina</taxon>
        <taxon>Agaricomycetes</taxon>
        <taxon>Agaricomycetidae</taxon>
        <taxon>Agaricales</taxon>
        <taxon>Marasmiineae</taxon>
        <taxon>Omphalotaceae</taxon>
        <taxon>Lentinula</taxon>
    </lineage>
</organism>
<dbReference type="InterPro" id="IPR029058">
    <property type="entry name" value="AB_hydrolase_fold"/>
</dbReference>
<dbReference type="PROSITE" id="PS00941">
    <property type="entry name" value="CARBOXYLESTERASE_B_2"/>
    <property type="match status" value="1"/>
</dbReference>
<protein>
    <submittedName>
        <fullName evidence="3">Carboxylesterase</fullName>
    </submittedName>
</protein>
<dbReference type="EMBL" id="JANVFT010000075">
    <property type="protein sequence ID" value="KAJ4475096.1"/>
    <property type="molecule type" value="Genomic_DNA"/>
</dbReference>
<feature type="domain" description="Carboxylesterase type B" evidence="2">
    <location>
        <begin position="31"/>
        <end position="128"/>
    </location>
</feature>
<sequence>MFALSGQHIAMFALQTLTSLICAALGVGAASPEVQLGKTTLVGRDVTLLKQDFFGGIPFAEPPLGSLRLLPPVLKTSLNVTTFDASNFGFSCLQSSIPIAELSEDCLTINVFRPSGVESNASLPIMFW</sequence>
<proteinExistence type="predicted"/>
<comment type="caution">
    <text evidence="3">The sequence shown here is derived from an EMBL/GenBank/DDBJ whole genome shotgun (WGS) entry which is preliminary data.</text>
</comment>
<dbReference type="SUPFAM" id="SSF53474">
    <property type="entry name" value="alpha/beta-Hydrolases"/>
    <property type="match status" value="1"/>
</dbReference>
<feature type="signal peptide" evidence="1">
    <location>
        <begin position="1"/>
        <end position="29"/>
    </location>
</feature>
<dbReference type="PANTHER" id="PTHR11559">
    <property type="entry name" value="CARBOXYLESTERASE"/>
    <property type="match status" value="1"/>
</dbReference>
<evidence type="ECO:0000259" key="2">
    <source>
        <dbReference type="Pfam" id="PF00135"/>
    </source>
</evidence>
<keyword evidence="4" id="KW-1185">Reference proteome</keyword>
<feature type="chain" id="PRO_5046538353" evidence="1">
    <location>
        <begin position="30"/>
        <end position="128"/>
    </location>
</feature>
<keyword evidence="1" id="KW-0732">Signal</keyword>
<accession>A0ABQ8VAY7</accession>